<feature type="compositionally biased region" description="Basic and acidic residues" evidence="1">
    <location>
        <begin position="488"/>
        <end position="501"/>
    </location>
</feature>
<feature type="compositionally biased region" description="Basic residues" evidence="1">
    <location>
        <begin position="471"/>
        <end position="487"/>
    </location>
</feature>
<keyword evidence="4" id="KW-1185">Reference proteome</keyword>
<organism evidence="2">
    <name type="scientific">Cladocopium goreaui</name>
    <dbReference type="NCBI Taxonomy" id="2562237"/>
    <lineage>
        <taxon>Eukaryota</taxon>
        <taxon>Sar</taxon>
        <taxon>Alveolata</taxon>
        <taxon>Dinophyceae</taxon>
        <taxon>Suessiales</taxon>
        <taxon>Symbiodiniaceae</taxon>
        <taxon>Cladocopium</taxon>
    </lineage>
</organism>
<dbReference type="EMBL" id="CAMXCT010006368">
    <property type="protein sequence ID" value="CAI4014483.1"/>
    <property type="molecule type" value="Genomic_DNA"/>
</dbReference>
<comment type="caution">
    <text evidence="2">The sequence shown here is derived from an EMBL/GenBank/DDBJ whole genome shotgun (WGS) entry which is preliminary data.</text>
</comment>
<evidence type="ECO:0000313" key="3">
    <source>
        <dbReference type="EMBL" id="CAL1167858.1"/>
    </source>
</evidence>
<protein>
    <submittedName>
        <fullName evidence="2">Uncharacterized protein</fullName>
    </submittedName>
</protein>
<feature type="compositionally biased region" description="Basic and acidic residues" evidence="1">
    <location>
        <begin position="526"/>
        <end position="541"/>
    </location>
</feature>
<feature type="compositionally biased region" description="Basic residues" evidence="1">
    <location>
        <begin position="692"/>
        <end position="703"/>
    </location>
</feature>
<evidence type="ECO:0000256" key="1">
    <source>
        <dbReference type="SAM" id="MobiDB-lite"/>
    </source>
</evidence>
<feature type="region of interest" description="Disordered" evidence="1">
    <location>
        <begin position="634"/>
        <end position="728"/>
    </location>
</feature>
<proteinExistence type="predicted"/>
<feature type="region of interest" description="Disordered" evidence="1">
    <location>
        <begin position="338"/>
        <end position="358"/>
    </location>
</feature>
<accession>A0A9P1DQT0</accession>
<reference evidence="2" key="1">
    <citation type="submission" date="2022-10" db="EMBL/GenBank/DDBJ databases">
        <authorList>
            <person name="Chen Y."/>
            <person name="Dougan E. K."/>
            <person name="Chan C."/>
            <person name="Rhodes N."/>
            <person name="Thang M."/>
        </authorList>
    </citation>
    <scope>NUCLEOTIDE SEQUENCE</scope>
</reference>
<dbReference type="AlphaFoldDB" id="A0A9P1DQT0"/>
<dbReference type="EMBL" id="CAMXCT030006368">
    <property type="protein sequence ID" value="CAL4801795.1"/>
    <property type="molecule type" value="Genomic_DNA"/>
</dbReference>
<evidence type="ECO:0000313" key="4">
    <source>
        <dbReference type="Proteomes" id="UP001152797"/>
    </source>
</evidence>
<feature type="compositionally biased region" description="Basic residues" evidence="1">
    <location>
        <begin position="502"/>
        <end position="525"/>
    </location>
</feature>
<evidence type="ECO:0000313" key="2">
    <source>
        <dbReference type="EMBL" id="CAI4014483.1"/>
    </source>
</evidence>
<name>A0A9P1DQT0_9DINO</name>
<sequence length="728" mass="80212">MAQVLKEIVSTQKFLHGVKTLPHYDELQRKQLERLKPIVQKHVISVEMAGRIMESFSDVWSVGILDELKALVAEQSESQEDLASRAGLQDFTALPNYLSKEWWQKLESRAAGVYKLELLTNFAATLGLKNPTEASYGALVALSFYADNVEAWPESDQVKLLRAHKERMRRWLNKAAAASVRLEILPENPEEIPVSLFAAAFPTGLIPGSPEIMDKARLRRVIADFRLRAPKEGMSSMSVLPASGQVDPAALVHAAATLVARVQTQSRQTEVDIPGFRMLEPRDAKVTVAAPALALEDTKPVAAATQPCEAKEELPDKVESETCGPQAAIAALRGELKKKGKGVPGRNAEVTPSKKPAIRSKAKCKGMARPAASVKKILKRPAAVAASSSAGSMSEGGYNDRRETLLKKIPKDVLQRYKGGYDSTCAVVSTTCMVAAASPFSPIMPARQESSPEEDVSADTSPAKEDPRKKEREHHKEKKAKLVPKQKSRSEADERDRDRTRDRRRRRSHRSRSRRSTGKHSPTRRSKAEPAEEPDRGRERPVSPPGKPAGPSQSEAKQDLQVQGAKGKGKNKKGRSERQTCKICKTQVSGNASALDQHQWLNAYCLAVQAWEKFTPYQKEQAGAWDKARQIGADVKSRRDRGEAWQVSAGQLSAPARSAVPDRGISVASSVRGPPEVLEQDCQAQGSEKKRSEKKSRKDKGRRRDVSSSSTSAGRRKSRRHNVTINFR</sequence>
<dbReference type="EMBL" id="CAMXCT020006368">
    <property type="protein sequence ID" value="CAL1167858.1"/>
    <property type="molecule type" value="Genomic_DNA"/>
</dbReference>
<reference evidence="3" key="2">
    <citation type="submission" date="2024-04" db="EMBL/GenBank/DDBJ databases">
        <authorList>
            <person name="Chen Y."/>
            <person name="Shah S."/>
            <person name="Dougan E. K."/>
            <person name="Thang M."/>
            <person name="Chan C."/>
        </authorList>
    </citation>
    <scope>NUCLEOTIDE SEQUENCE [LARGE SCALE GENOMIC DNA]</scope>
</reference>
<dbReference type="Proteomes" id="UP001152797">
    <property type="component" value="Unassembled WGS sequence"/>
</dbReference>
<gene>
    <name evidence="2" type="ORF">C1SCF055_LOCUS39385</name>
</gene>
<feature type="region of interest" description="Disordered" evidence="1">
    <location>
        <begin position="443"/>
        <end position="582"/>
    </location>
</feature>